<gene>
    <name evidence="2" type="ORF">FBZ90_106195</name>
</gene>
<dbReference type="GO" id="GO:0003677">
    <property type="term" value="F:DNA binding"/>
    <property type="evidence" value="ECO:0007669"/>
    <property type="project" value="InterPro"/>
</dbReference>
<dbReference type="CDD" id="cd00093">
    <property type="entry name" value="HTH_XRE"/>
    <property type="match status" value="1"/>
</dbReference>
<keyword evidence="3" id="KW-1185">Reference proteome</keyword>
<dbReference type="SUPFAM" id="SSF47413">
    <property type="entry name" value="lambda repressor-like DNA-binding domains"/>
    <property type="match status" value="1"/>
</dbReference>
<organism evidence="2 3">
    <name type="scientific">Nitrospirillum amazonense</name>
    <dbReference type="NCBI Taxonomy" id="28077"/>
    <lineage>
        <taxon>Bacteria</taxon>
        <taxon>Pseudomonadati</taxon>
        <taxon>Pseudomonadota</taxon>
        <taxon>Alphaproteobacteria</taxon>
        <taxon>Rhodospirillales</taxon>
        <taxon>Azospirillaceae</taxon>
        <taxon>Nitrospirillum</taxon>
    </lineage>
</organism>
<protein>
    <submittedName>
        <fullName evidence="2">Helix-turn-helix protein</fullName>
    </submittedName>
</protein>
<feature type="domain" description="HTH cro/C1-type" evidence="1">
    <location>
        <begin position="4"/>
        <end position="46"/>
    </location>
</feature>
<dbReference type="AlphaFoldDB" id="A0A560H8D7"/>
<proteinExistence type="predicted"/>
<name>A0A560H8D7_9PROT</name>
<evidence type="ECO:0000313" key="2">
    <source>
        <dbReference type="EMBL" id="TWB42595.1"/>
    </source>
</evidence>
<reference evidence="2 3" key="1">
    <citation type="submission" date="2019-06" db="EMBL/GenBank/DDBJ databases">
        <title>Genomic Encyclopedia of Type Strains, Phase IV (KMG-V): Genome sequencing to study the core and pangenomes of soil and plant-associated prokaryotes.</title>
        <authorList>
            <person name="Whitman W."/>
        </authorList>
    </citation>
    <scope>NUCLEOTIDE SEQUENCE [LARGE SCALE GENOMIC DNA]</scope>
    <source>
        <strain evidence="2 3">BR 11622</strain>
    </source>
</reference>
<dbReference type="Pfam" id="PF01381">
    <property type="entry name" value="HTH_3"/>
    <property type="match status" value="1"/>
</dbReference>
<dbReference type="PROSITE" id="PS50943">
    <property type="entry name" value="HTH_CROC1"/>
    <property type="match status" value="1"/>
</dbReference>
<comment type="caution">
    <text evidence="2">The sequence shown here is derived from an EMBL/GenBank/DDBJ whole genome shotgun (WGS) entry which is preliminary data.</text>
</comment>
<evidence type="ECO:0000313" key="3">
    <source>
        <dbReference type="Proteomes" id="UP000315751"/>
    </source>
</evidence>
<dbReference type="InterPro" id="IPR010982">
    <property type="entry name" value="Lambda_DNA-bd_dom_sf"/>
</dbReference>
<evidence type="ECO:0000259" key="1">
    <source>
        <dbReference type="PROSITE" id="PS50943"/>
    </source>
</evidence>
<sequence length="97" mass="10662">MTDAEVAERLGLSQPRYARYVTDKREPDFELLVRICNLLDITPNDLLLDGGPEKPGDVELDRAVVALKGMESPLRQVVVDMVVAAQKKAAKQGKTAN</sequence>
<dbReference type="Gene3D" id="1.10.260.40">
    <property type="entry name" value="lambda repressor-like DNA-binding domains"/>
    <property type="match status" value="1"/>
</dbReference>
<dbReference type="InterPro" id="IPR001387">
    <property type="entry name" value="Cro/C1-type_HTH"/>
</dbReference>
<dbReference type="Proteomes" id="UP000315751">
    <property type="component" value="Unassembled WGS sequence"/>
</dbReference>
<accession>A0A560H8D7</accession>
<dbReference type="EMBL" id="VITR01000006">
    <property type="protein sequence ID" value="TWB42595.1"/>
    <property type="molecule type" value="Genomic_DNA"/>
</dbReference>